<keyword evidence="1" id="KW-0805">Transcription regulation</keyword>
<organism evidence="6 7">
    <name type="scientific">Nocardioides panaciterrulae</name>
    <dbReference type="NCBI Taxonomy" id="661492"/>
    <lineage>
        <taxon>Bacteria</taxon>
        <taxon>Bacillati</taxon>
        <taxon>Actinomycetota</taxon>
        <taxon>Actinomycetes</taxon>
        <taxon>Propionibacteriales</taxon>
        <taxon>Nocardioidaceae</taxon>
        <taxon>Nocardioides</taxon>
    </lineage>
</organism>
<accession>A0A7Y9E7U9</accession>
<gene>
    <name evidence="6" type="ORF">BJZ21_002912</name>
</gene>
<dbReference type="RefSeq" id="WP_179664415.1">
    <property type="nucleotide sequence ID" value="NZ_JACCBG010000001.1"/>
</dbReference>
<feature type="domain" description="HTH tetR-type" evidence="5">
    <location>
        <begin position="5"/>
        <end position="65"/>
    </location>
</feature>
<feature type="DNA-binding region" description="H-T-H motif" evidence="4">
    <location>
        <begin position="28"/>
        <end position="47"/>
    </location>
</feature>
<proteinExistence type="predicted"/>
<sequence>MPRAGLTPEKVVREAADVADELGWDRLTLAAVAERLGVRLPSLYKHVASLEALRSGVRTHATRELAEAMRSAALGCAGGQALRAVAVAYRDFAHRHPGLYEASIPAPSADDAEHVAAAAAAMEVIEAILRGYRLAGDDAIDAARALRAGLHGFVHLEAGGGFGLPVDVDRSYTRLVASLDTTLQGWAR</sequence>
<dbReference type="InterPro" id="IPR025996">
    <property type="entry name" value="MT1864/Rv1816-like_C"/>
</dbReference>
<dbReference type="InterPro" id="IPR009057">
    <property type="entry name" value="Homeodomain-like_sf"/>
</dbReference>
<dbReference type="PANTHER" id="PTHR30055:SF151">
    <property type="entry name" value="TRANSCRIPTIONAL REGULATORY PROTEIN"/>
    <property type="match status" value="1"/>
</dbReference>
<dbReference type="Gene3D" id="1.10.357.10">
    <property type="entry name" value="Tetracycline Repressor, domain 2"/>
    <property type="match status" value="1"/>
</dbReference>
<keyword evidence="7" id="KW-1185">Reference proteome</keyword>
<dbReference type="InterPro" id="IPR050109">
    <property type="entry name" value="HTH-type_TetR-like_transc_reg"/>
</dbReference>
<dbReference type="EMBL" id="JACCBG010000001">
    <property type="protein sequence ID" value="NYD42829.1"/>
    <property type="molecule type" value="Genomic_DNA"/>
</dbReference>
<evidence type="ECO:0000256" key="2">
    <source>
        <dbReference type="ARBA" id="ARBA00023125"/>
    </source>
</evidence>
<keyword evidence="3" id="KW-0804">Transcription</keyword>
<evidence type="ECO:0000256" key="3">
    <source>
        <dbReference type="ARBA" id="ARBA00023163"/>
    </source>
</evidence>
<reference evidence="6 7" key="1">
    <citation type="submission" date="2020-07" db="EMBL/GenBank/DDBJ databases">
        <title>Sequencing the genomes of 1000 actinobacteria strains.</title>
        <authorList>
            <person name="Klenk H.-P."/>
        </authorList>
    </citation>
    <scope>NUCLEOTIDE SEQUENCE [LARGE SCALE GENOMIC DNA]</scope>
    <source>
        <strain evidence="6 7">DSM 21350</strain>
    </source>
</reference>
<dbReference type="Pfam" id="PF13305">
    <property type="entry name" value="TetR_C_33"/>
    <property type="match status" value="1"/>
</dbReference>
<dbReference type="SUPFAM" id="SSF48498">
    <property type="entry name" value="Tetracyclin repressor-like, C-terminal domain"/>
    <property type="match status" value="1"/>
</dbReference>
<protein>
    <submittedName>
        <fullName evidence="6">AcrR family transcriptional regulator</fullName>
    </submittedName>
</protein>
<dbReference type="SUPFAM" id="SSF46689">
    <property type="entry name" value="Homeodomain-like"/>
    <property type="match status" value="1"/>
</dbReference>
<dbReference type="PROSITE" id="PS50977">
    <property type="entry name" value="HTH_TETR_2"/>
    <property type="match status" value="1"/>
</dbReference>
<name>A0A7Y9E7U9_9ACTN</name>
<evidence type="ECO:0000313" key="7">
    <source>
        <dbReference type="Proteomes" id="UP000535511"/>
    </source>
</evidence>
<evidence type="ECO:0000259" key="5">
    <source>
        <dbReference type="PROSITE" id="PS50977"/>
    </source>
</evidence>
<dbReference type="AlphaFoldDB" id="A0A7Y9E7U9"/>
<evidence type="ECO:0000256" key="1">
    <source>
        <dbReference type="ARBA" id="ARBA00023015"/>
    </source>
</evidence>
<dbReference type="GO" id="GO:0003700">
    <property type="term" value="F:DNA-binding transcription factor activity"/>
    <property type="evidence" value="ECO:0007669"/>
    <property type="project" value="TreeGrafter"/>
</dbReference>
<dbReference type="InterPro" id="IPR036271">
    <property type="entry name" value="Tet_transcr_reg_TetR-rel_C_sf"/>
</dbReference>
<dbReference type="GO" id="GO:0000976">
    <property type="term" value="F:transcription cis-regulatory region binding"/>
    <property type="evidence" value="ECO:0007669"/>
    <property type="project" value="TreeGrafter"/>
</dbReference>
<evidence type="ECO:0000313" key="6">
    <source>
        <dbReference type="EMBL" id="NYD42829.1"/>
    </source>
</evidence>
<comment type="caution">
    <text evidence="6">The sequence shown here is derived from an EMBL/GenBank/DDBJ whole genome shotgun (WGS) entry which is preliminary data.</text>
</comment>
<dbReference type="Gene3D" id="1.10.10.60">
    <property type="entry name" value="Homeodomain-like"/>
    <property type="match status" value="1"/>
</dbReference>
<dbReference type="InterPro" id="IPR001647">
    <property type="entry name" value="HTH_TetR"/>
</dbReference>
<dbReference type="Proteomes" id="UP000535511">
    <property type="component" value="Unassembled WGS sequence"/>
</dbReference>
<dbReference type="PANTHER" id="PTHR30055">
    <property type="entry name" value="HTH-TYPE TRANSCRIPTIONAL REGULATOR RUTR"/>
    <property type="match status" value="1"/>
</dbReference>
<keyword evidence="2 4" id="KW-0238">DNA-binding</keyword>
<evidence type="ECO:0000256" key="4">
    <source>
        <dbReference type="PROSITE-ProRule" id="PRU00335"/>
    </source>
</evidence>